<organism evidence="2 3">
    <name type="scientific">Scylla paramamosain</name>
    <name type="common">Mud crab</name>
    <dbReference type="NCBI Taxonomy" id="85552"/>
    <lineage>
        <taxon>Eukaryota</taxon>
        <taxon>Metazoa</taxon>
        <taxon>Ecdysozoa</taxon>
        <taxon>Arthropoda</taxon>
        <taxon>Crustacea</taxon>
        <taxon>Multicrustacea</taxon>
        <taxon>Malacostraca</taxon>
        <taxon>Eumalacostraca</taxon>
        <taxon>Eucarida</taxon>
        <taxon>Decapoda</taxon>
        <taxon>Pleocyemata</taxon>
        <taxon>Brachyura</taxon>
        <taxon>Eubrachyura</taxon>
        <taxon>Portunoidea</taxon>
        <taxon>Portunidae</taxon>
        <taxon>Portuninae</taxon>
        <taxon>Scylla</taxon>
    </lineage>
</organism>
<feature type="region of interest" description="Disordered" evidence="1">
    <location>
        <begin position="76"/>
        <end position="99"/>
    </location>
</feature>
<dbReference type="Proteomes" id="UP001487740">
    <property type="component" value="Unassembled WGS sequence"/>
</dbReference>
<protein>
    <submittedName>
        <fullName evidence="2">Uncharacterized protein</fullName>
    </submittedName>
</protein>
<proteinExistence type="predicted"/>
<evidence type="ECO:0000313" key="3">
    <source>
        <dbReference type="Proteomes" id="UP001487740"/>
    </source>
</evidence>
<gene>
    <name evidence="2" type="ORF">O3P69_011610</name>
</gene>
<reference evidence="2 3" key="1">
    <citation type="submission" date="2023-03" db="EMBL/GenBank/DDBJ databases">
        <title>High-quality genome of Scylla paramamosain provides insights in environmental adaptation.</title>
        <authorList>
            <person name="Zhang L."/>
        </authorList>
    </citation>
    <scope>NUCLEOTIDE SEQUENCE [LARGE SCALE GENOMIC DNA]</scope>
    <source>
        <strain evidence="2">LZ_2023a</strain>
        <tissue evidence="2">Muscle</tissue>
    </source>
</reference>
<dbReference type="AlphaFoldDB" id="A0AAW0T7I2"/>
<evidence type="ECO:0000256" key="1">
    <source>
        <dbReference type="SAM" id="MobiDB-lite"/>
    </source>
</evidence>
<feature type="compositionally biased region" description="Polar residues" evidence="1">
    <location>
        <begin position="76"/>
        <end position="89"/>
    </location>
</feature>
<dbReference type="EMBL" id="JARAKH010000038">
    <property type="protein sequence ID" value="KAK8383214.1"/>
    <property type="molecule type" value="Genomic_DNA"/>
</dbReference>
<keyword evidence="3" id="KW-1185">Reference proteome</keyword>
<name>A0AAW0T7I2_SCYPA</name>
<comment type="caution">
    <text evidence="2">The sequence shown here is derived from an EMBL/GenBank/DDBJ whole genome shotgun (WGS) entry which is preliminary data.</text>
</comment>
<sequence length="99" mass="10708">MGDSSRAHQRETRERGAQWCCDGAREKACARDSRDFVVTLGIFVTPAANLKIVSRRDGLCSTVLRGDAGGLWVNTGAATPTQTMMRNSSPPQRPPTTTT</sequence>
<accession>A0AAW0T7I2</accession>
<evidence type="ECO:0000313" key="2">
    <source>
        <dbReference type="EMBL" id="KAK8383214.1"/>
    </source>
</evidence>